<proteinExistence type="predicted"/>
<dbReference type="Pfam" id="PF11013">
    <property type="entry name" value="DUF2851"/>
    <property type="match status" value="1"/>
</dbReference>
<dbReference type="InterPro" id="IPR021272">
    <property type="entry name" value="DUF2851"/>
</dbReference>
<gene>
    <name evidence="1" type="ORF">FW778_12755</name>
</gene>
<keyword evidence="2" id="KW-1185">Reference proteome</keyword>
<dbReference type="Proteomes" id="UP000326903">
    <property type="component" value="Unassembled WGS sequence"/>
</dbReference>
<organism evidence="1 2">
    <name type="scientific">Ginsengibacter hankyongi</name>
    <dbReference type="NCBI Taxonomy" id="2607284"/>
    <lineage>
        <taxon>Bacteria</taxon>
        <taxon>Pseudomonadati</taxon>
        <taxon>Bacteroidota</taxon>
        <taxon>Chitinophagia</taxon>
        <taxon>Chitinophagales</taxon>
        <taxon>Chitinophagaceae</taxon>
        <taxon>Ginsengibacter</taxon>
    </lineage>
</organism>
<comment type="caution">
    <text evidence="1">The sequence shown here is derived from an EMBL/GenBank/DDBJ whole genome shotgun (WGS) entry which is preliminary data.</text>
</comment>
<accession>A0A5J5IF09</accession>
<evidence type="ECO:0000313" key="2">
    <source>
        <dbReference type="Proteomes" id="UP000326903"/>
    </source>
</evidence>
<evidence type="ECO:0000313" key="1">
    <source>
        <dbReference type="EMBL" id="KAA9038432.1"/>
    </source>
</evidence>
<dbReference type="EMBL" id="VYQF01000003">
    <property type="protein sequence ID" value="KAA9038432.1"/>
    <property type="molecule type" value="Genomic_DNA"/>
</dbReference>
<sequence>MKEDLLQYIWQFQYFNNSELVTSSGEPIQVIKTGNYNTNQGADFIDAKIKIGKTTWAGNVELHLNSSDWNVHNHSADSNFNNVILHVVWNNNVLIKDKHGNNLATVELKNRVPKLLLEKYRMLMDSSHFIPCENQLPEVNELTLSNWKQRLVAERLIEKSKNTLAILKETNFHWEETFWWLIAANFGIKVNSDLFQKVARSIPVSILAKHKNSIPQVEALLFGTAGLLVSEFIEKYPLMLKKEFSFYQKKYNLKAVDGELSFLRMRPANFPTIRLAQLAMLIHESEHLFSKIKDATSLKEIKKMLDVSANDYWHYHYIFDETSGYKVKTIGKQMIDNIIINTIIPTLFAYGLNHNEEVYKDKAIKWLEEIAAEKNNITKAFEKLNFLNKNALDSQALIQLKNEYCNKKLCPHCAIGNTLLKRNK</sequence>
<name>A0A5J5IF09_9BACT</name>
<reference evidence="1 2" key="1">
    <citation type="submission" date="2019-09" db="EMBL/GenBank/DDBJ databases">
        <title>Draft genome sequence of Ginsengibacter sp. BR5-29.</title>
        <authorList>
            <person name="Im W.-T."/>
        </authorList>
    </citation>
    <scope>NUCLEOTIDE SEQUENCE [LARGE SCALE GENOMIC DNA]</scope>
    <source>
        <strain evidence="1 2">BR5-29</strain>
    </source>
</reference>
<dbReference type="AlphaFoldDB" id="A0A5J5IF09"/>
<dbReference type="RefSeq" id="WP_150415107.1">
    <property type="nucleotide sequence ID" value="NZ_VYQF01000003.1"/>
</dbReference>
<protein>
    <submittedName>
        <fullName evidence="1">DUF2851 family protein</fullName>
    </submittedName>
</protein>